<comment type="caution">
    <text evidence="1">The sequence shown here is derived from an EMBL/GenBank/DDBJ whole genome shotgun (WGS) entry which is preliminary data.</text>
</comment>
<gene>
    <name evidence="1" type="ORF">BZM27_09380</name>
</gene>
<accession>A0A4R0XHT7</accession>
<evidence type="ECO:0000313" key="1">
    <source>
        <dbReference type="EMBL" id="TCG08852.1"/>
    </source>
</evidence>
<sequence>MKAGRRRVVFVKAPAAAPAATVSVRMPAGPVVFVKTVTPALDLLDAVDWTVPISSSQFGTLAKAAAAGEIDMSDLARASDASLCRRPVPEDLRRVVVGTHLEPIKVAGQ</sequence>
<proteinExistence type="predicted"/>
<name>A0A4R0XHT7_9BURK</name>
<reference evidence="1 2" key="1">
    <citation type="submission" date="2017-02" db="EMBL/GenBank/DDBJ databases">
        <title>Paraburkholderia sophoroidis sp. nov. and Paraburkholderia steynii sp. nov. rhizobial symbionts of the fynbos legume Hypocalyptus sophoroides.</title>
        <authorList>
            <person name="Steenkamp E.T."/>
            <person name="Beukes C.W."/>
            <person name="Van Zyl E."/>
            <person name="Avontuur J."/>
            <person name="Chan W.Y."/>
            <person name="Hassen A."/>
            <person name="Palmer M."/>
            <person name="Mthombeni L."/>
            <person name="Phalane F."/>
            <person name="Sereme K."/>
            <person name="Venter S.N."/>
        </authorList>
    </citation>
    <scope>NUCLEOTIDE SEQUENCE [LARGE SCALE GENOMIC DNA]</scope>
    <source>
        <strain evidence="1 2">HC1.1ba</strain>
    </source>
</reference>
<dbReference type="AlphaFoldDB" id="A0A4R0XHT7"/>
<dbReference type="Proteomes" id="UP000294200">
    <property type="component" value="Unassembled WGS sequence"/>
</dbReference>
<protein>
    <submittedName>
        <fullName evidence="1">Uncharacterized protein</fullName>
    </submittedName>
</protein>
<organism evidence="1 2">
    <name type="scientific">Paraburkholderia steynii</name>
    <dbReference type="NCBI Taxonomy" id="1245441"/>
    <lineage>
        <taxon>Bacteria</taxon>
        <taxon>Pseudomonadati</taxon>
        <taxon>Pseudomonadota</taxon>
        <taxon>Betaproteobacteria</taxon>
        <taxon>Burkholderiales</taxon>
        <taxon>Burkholderiaceae</taxon>
        <taxon>Paraburkholderia</taxon>
    </lineage>
</organism>
<evidence type="ECO:0000313" key="2">
    <source>
        <dbReference type="Proteomes" id="UP000294200"/>
    </source>
</evidence>
<dbReference type="EMBL" id="MWML01000024">
    <property type="protein sequence ID" value="TCG08852.1"/>
    <property type="molecule type" value="Genomic_DNA"/>
</dbReference>
<keyword evidence="2" id="KW-1185">Reference proteome</keyword>